<sequence>MEPQKDHFTFKVFTVDLLQKASTAILTVSNLPQSLNKVVALPKPMGGALLIGENELIHIDQAGKAHGVAVNPYAAKMTKFPLADQSELKLRLEHCEVELMSPENGEMLLVTRHGEMAVVTFKMDGRSVSGVSV</sequence>
<dbReference type="AlphaFoldDB" id="A0A0G4NIB1"/>
<reference evidence="2" key="1">
    <citation type="submission" date="2015-05" db="EMBL/GenBank/DDBJ databases">
        <authorList>
            <person name="Fogelqvist Johan"/>
        </authorList>
    </citation>
    <scope>NUCLEOTIDE SEQUENCE [LARGE SCALE GENOMIC DNA]</scope>
</reference>
<name>A0A0G4NIB1_VERLO</name>
<accession>A0A0G4NIB1</accession>
<evidence type="ECO:0000313" key="1">
    <source>
        <dbReference type="EMBL" id="CRK46121.1"/>
    </source>
</evidence>
<feature type="non-terminal residue" evidence="1">
    <location>
        <position position="133"/>
    </location>
</feature>
<evidence type="ECO:0008006" key="3">
    <source>
        <dbReference type="Google" id="ProtNLM"/>
    </source>
</evidence>
<evidence type="ECO:0000313" key="2">
    <source>
        <dbReference type="Proteomes" id="UP000045706"/>
    </source>
</evidence>
<dbReference type="EMBL" id="CVQI01035279">
    <property type="protein sequence ID" value="CRK46121.1"/>
    <property type="molecule type" value="Genomic_DNA"/>
</dbReference>
<dbReference type="PANTHER" id="PTHR10644">
    <property type="entry name" value="DNA REPAIR/RNA PROCESSING CPSF FAMILY"/>
    <property type="match status" value="1"/>
</dbReference>
<dbReference type="Proteomes" id="UP000045706">
    <property type="component" value="Unassembled WGS sequence"/>
</dbReference>
<protein>
    <recommendedName>
        <fullName evidence="3">Cleavage/polyadenylation specificity factor A subunit N-terminal domain-containing protein</fullName>
    </recommendedName>
</protein>
<proteinExistence type="predicted"/>
<dbReference type="InterPro" id="IPR050358">
    <property type="entry name" value="RSE1/DDB1/CFT1"/>
</dbReference>
<dbReference type="InterPro" id="IPR015943">
    <property type="entry name" value="WD40/YVTN_repeat-like_dom_sf"/>
</dbReference>
<organism evidence="1 2">
    <name type="scientific">Verticillium longisporum</name>
    <name type="common">Verticillium dahliae var. longisporum</name>
    <dbReference type="NCBI Taxonomy" id="100787"/>
    <lineage>
        <taxon>Eukaryota</taxon>
        <taxon>Fungi</taxon>
        <taxon>Dikarya</taxon>
        <taxon>Ascomycota</taxon>
        <taxon>Pezizomycotina</taxon>
        <taxon>Sordariomycetes</taxon>
        <taxon>Hypocreomycetidae</taxon>
        <taxon>Glomerellales</taxon>
        <taxon>Plectosphaerellaceae</taxon>
        <taxon>Verticillium</taxon>
    </lineage>
</organism>
<dbReference type="Gene3D" id="2.130.10.10">
    <property type="entry name" value="YVTN repeat-like/Quinoprotein amine dehydrogenase"/>
    <property type="match status" value="1"/>
</dbReference>
<gene>
    <name evidence="1" type="ORF">BN1723_019897</name>
</gene>